<proteinExistence type="predicted"/>
<organism evidence="1 2">
    <name type="scientific">Phytohabitans maris</name>
    <dbReference type="NCBI Taxonomy" id="3071409"/>
    <lineage>
        <taxon>Bacteria</taxon>
        <taxon>Bacillati</taxon>
        <taxon>Actinomycetota</taxon>
        <taxon>Actinomycetes</taxon>
        <taxon>Micromonosporales</taxon>
        <taxon>Micromonosporaceae</taxon>
    </lineage>
</organism>
<gene>
    <name evidence="1" type="ORF">RB614_34315</name>
</gene>
<reference evidence="1 2" key="1">
    <citation type="submission" date="2023-08" db="EMBL/GenBank/DDBJ databases">
        <title>Phytohabitans sansha sp. nov., isolated from marine sediment.</title>
        <authorList>
            <person name="Zhao Y."/>
            <person name="Yi K."/>
        </authorList>
    </citation>
    <scope>NUCLEOTIDE SEQUENCE [LARGE SCALE GENOMIC DNA]</scope>
    <source>
        <strain evidence="1 2">ZYX-F-186</strain>
    </source>
</reference>
<sequence length="133" mass="14526">MLVVLDGHAGPADGEASEGGVAAAFEAAHRNARPYRQVHRGLDLRTRRVIEDPIVQDSKSNHLVQAADLVAYAATQWLWVKTDLWPKGGPRHGRPLTEIAEAYRSLAGLWLPSDRSGIHWAGADVPEYEEALG</sequence>
<dbReference type="Proteomes" id="UP001230908">
    <property type="component" value="Unassembled WGS sequence"/>
</dbReference>
<dbReference type="InterPro" id="IPR024524">
    <property type="entry name" value="DUF3800"/>
</dbReference>
<dbReference type="EMBL" id="JAVHUY010000044">
    <property type="protein sequence ID" value="MDQ7909607.1"/>
    <property type="molecule type" value="Genomic_DNA"/>
</dbReference>
<accession>A0ABU0ZUK8</accession>
<comment type="caution">
    <text evidence="1">The sequence shown here is derived from an EMBL/GenBank/DDBJ whole genome shotgun (WGS) entry which is preliminary data.</text>
</comment>
<keyword evidence="2" id="KW-1185">Reference proteome</keyword>
<evidence type="ECO:0000313" key="1">
    <source>
        <dbReference type="EMBL" id="MDQ7909607.1"/>
    </source>
</evidence>
<name>A0ABU0ZUK8_9ACTN</name>
<protein>
    <submittedName>
        <fullName evidence="1">DUF3800 domain-containing protein</fullName>
    </submittedName>
</protein>
<evidence type="ECO:0000313" key="2">
    <source>
        <dbReference type="Proteomes" id="UP001230908"/>
    </source>
</evidence>
<dbReference type="RefSeq" id="WP_308716866.1">
    <property type="nucleotide sequence ID" value="NZ_JAVHUY010000044.1"/>
</dbReference>
<dbReference type="Pfam" id="PF12686">
    <property type="entry name" value="DUF3800"/>
    <property type="match status" value="1"/>
</dbReference>